<accession>A0A0V1F883</accession>
<evidence type="ECO:0000256" key="1">
    <source>
        <dbReference type="SAM" id="MobiDB-lite"/>
    </source>
</evidence>
<name>A0A0V1F883_TRIPS</name>
<reference evidence="2 3" key="1">
    <citation type="submission" date="2015-01" db="EMBL/GenBank/DDBJ databases">
        <title>Evolution of Trichinella species and genotypes.</title>
        <authorList>
            <person name="Korhonen P.K."/>
            <person name="Edoardo P."/>
            <person name="Giuseppe L.R."/>
            <person name="Gasser R.B."/>
        </authorList>
    </citation>
    <scope>NUCLEOTIDE SEQUENCE [LARGE SCALE GENOMIC DNA]</scope>
    <source>
        <strain evidence="2">ISS470</strain>
    </source>
</reference>
<protein>
    <submittedName>
        <fullName evidence="2">Uncharacterized protein</fullName>
    </submittedName>
</protein>
<organism evidence="2 3">
    <name type="scientific">Trichinella pseudospiralis</name>
    <name type="common">Parasitic roundworm</name>
    <dbReference type="NCBI Taxonomy" id="6337"/>
    <lineage>
        <taxon>Eukaryota</taxon>
        <taxon>Metazoa</taxon>
        <taxon>Ecdysozoa</taxon>
        <taxon>Nematoda</taxon>
        <taxon>Enoplea</taxon>
        <taxon>Dorylaimia</taxon>
        <taxon>Trichinellida</taxon>
        <taxon>Trichinellidae</taxon>
        <taxon>Trichinella</taxon>
    </lineage>
</organism>
<gene>
    <name evidence="2" type="ORF">T4D_2822</name>
</gene>
<dbReference type="EMBL" id="JYDT01000178">
    <property type="protein sequence ID" value="KRY82365.1"/>
    <property type="molecule type" value="Genomic_DNA"/>
</dbReference>
<evidence type="ECO:0000313" key="3">
    <source>
        <dbReference type="Proteomes" id="UP000054995"/>
    </source>
</evidence>
<sequence length="54" mass="6166">MASIRATMTMTVGQNRMDNQERAENFDPNRPNLNINAINLMKKALREITAPMMT</sequence>
<dbReference type="Proteomes" id="UP000054995">
    <property type="component" value="Unassembled WGS sequence"/>
</dbReference>
<proteinExistence type="predicted"/>
<feature type="compositionally biased region" description="Polar residues" evidence="1">
    <location>
        <begin position="1"/>
        <end position="17"/>
    </location>
</feature>
<feature type="region of interest" description="Disordered" evidence="1">
    <location>
        <begin position="1"/>
        <end position="31"/>
    </location>
</feature>
<keyword evidence="3" id="KW-1185">Reference proteome</keyword>
<comment type="caution">
    <text evidence="2">The sequence shown here is derived from an EMBL/GenBank/DDBJ whole genome shotgun (WGS) entry which is preliminary data.</text>
</comment>
<dbReference type="AlphaFoldDB" id="A0A0V1F883"/>
<evidence type="ECO:0000313" key="2">
    <source>
        <dbReference type="EMBL" id="KRY82365.1"/>
    </source>
</evidence>
<feature type="compositionally biased region" description="Basic and acidic residues" evidence="1">
    <location>
        <begin position="18"/>
        <end position="27"/>
    </location>
</feature>